<evidence type="ECO:0000256" key="1">
    <source>
        <dbReference type="SAM" id="MobiDB-lite"/>
    </source>
</evidence>
<gene>
    <name evidence="2" type="ORF">AU255_03330</name>
</gene>
<comment type="caution">
    <text evidence="2">The sequence shown here is derived from an EMBL/GenBank/DDBJ whole genome shotgun (WGS) entry which is preliminary data.</text>
</comment>
<evidence type="ECO:0000313" key="3">
    <source>
        <dbReference type="Proteomes" id="UP000191980"/>
    </source>
</evidence>
<dbReference type="OrthoDB" id="7062948at2"/>
<dbReference type="AlphaFoldDB" id="A0A1V8M5W2"/>
<name>A0A1V8M5W2_9GAMM</name>
<feature type="compositionally biased region" description="Basic and acidic residues" evidence="1">
    <location>
        <begin position="83"/>
        <end position="99"/>
    </location>
</feature>
<feature type="compositionally biased region" description="Acidic residues" evidence="1">
    <location>
        <begin position="66"/>
        <end position="76"/>
    </location>
</feature>
<proteinExistence type="predicted"/>
<sequence length="99" mass="11502">MATVTDPVIDQWYKDVENKLLFKVVAIEESDDSIEVQYNNGDIGEFDNESWYNSTFDFIEDPEDWSAPYDDLEADDLGYSNSDTRRSDLDDTPLKEFLD</sequence>
<keyword evidence="3" id="KW-1185">Reference proteome</keyword>
<evidence type="ECO:0000313" key="2">
    <source>
        <dbReference type="EMBL" id="OQK16945.1"/>
    </source>
</evidence>
<organism evidence="2 3">
    <name type="scientific">Methyloprofundus sedimenti</name>
    <dbReference type="NCBI Taxonomy" id="1420851"/>
    <lineage>
        <taxon>Bacteria</taxon>
        <taxon>Pseudomonadati</taxon>
        <taxon>Pseudomonadota</taxon>
        <taxon>Gammaproteobacteria</taxon>
        <taxon>Methylococcales</taxon>
        <taxon>Methylococcaceae</taxon>
        <taxon>Methyloprofundus</taxon>
    </lineage>
</organism>
<dbReference type="InterPro" id="IPR046651">
    <property type="entry name" value="DUF6763"/>
</dbReference>
<dbReference type="RefSeq" id="WP_080521561.1">
    <property type="nucleotide sequence ID" value="NZ_LPUF01000001.1"/>
</dbReference>
<dbReference type="EMBL" id="LPUF01000001">
    <property type="protein sequence ID" value="OQK16945.1"/>
    <property type="molecule type" value="Genomic_DNA"/>
</dbReference>
<dbReference type="Pfam" id="PF20549">
    <property type="entry name" value="DUF6763"/>
    <property type="match status" value="1"/>
</dbReference>
<dbReference type="Proteomes" id="UP000191980">
    <property type="component" value="Unassembled WGS sequence"/>
</dbReference>
<accession>A0A1V8M5W2</accession>
<feature type="region of interest" description="Disordered" evidence="1">
    <location>
        <begin position="66"/>
        <end position="99"/>
    </location>
</feature>
<reference evidence="2 3" key="1">
    <citation type="submission" date="2015-12" db="EMBL/GenBank/DDBJ databases">
        <authorList>
            <person name="Shamseldin A."/>
            <person name="Moawad H."/>
            <person name="Abd El-Rahim W.M."/>
            <person name="Sadowsky M.J."/>
        </authorList>
    </citation>
    <scope>NUCLEOTIDE SEQUENCE [LARGE SCALE GENOMIC DNA]</scope>
    <source>
        <strain evidence="2 3">WF1</strain>
    </source>
</reference>
<protein>
    <submittedName>
        <fullName evidence="2">Uncharacterized protein</fullName>
    </submittedName>
</protein>
<dbReference type="STRING" id="1420851.AU255_03330"/>